<feature type="domain" description="Deacetylase sirtuin-type" evidence="5">
    <location>
        <begin position="120"/>
        <end position="384"/>
    </location>
</feature>
<evidence type="ECO:0000313" key="6">
    <source>
        <dbReference type="EMBL" id="KAK4307802.1"/>
    </source>
</evidence>
<proteinExistence type="predicted"/>
<dbReference type="GO" id="GO:0005634">
    <property type="term" value="C:nucleus"/>
    <property type="evidence" value="ECO:0007669"/>
    <property type="project" value="TreeGrafter"/>
</dbReference>
<dbReference type="EMBL" id="JAWZYT010001965">
    <property type="protein sequence ID" value="KAK4307802.1"/>
    <property type="molecule type" value="Genomic_DNA"/>
</dbReference>
<feature type="compositionally biased region" description="Polar residues" evidence="4">
    <location>
        <begin position="39"/>
        <end position="54"/>
    </location>
</feature>
<keyword evidence="1" id="KW-0808">Transferase</keyword>
<reference evidence="6" key="1">
    <citation type="submission" date="2023-11" db="EMBL/GenBank/DDBJ databases">
        <title>Genome assemblies of two species of porcelain crab, Petrolisthes cinctipes and Petrolisthes manimaculis (Anomura: Porcellanidae).</title>
        <authorList>
            <person name="Angst P."/>
        </authorList>
    </citation>
    <scope>NUCLEOTIDE SEQUENCE</scope>
    <source>
        <strain evidence="6">PB745_02</strain>
        <tissue evidence="6">Gill</tissue>
    </source>
</reference>
<gene>
    <name evidence="6" type="ORF">Pmani_020469</name>
</gene>
<feature type="binding site" evidence="3">
    <location>
        <position position="288"/>
    </location>
    <ligand>
        <name>Zn(2+)</name>
        <dbReference type="ChEBI" id="CHEBI:29105"/>
    </ligand>
</feature>
<comment type="caution">
    <text evidence="6">The sequence shown here is derived from an EMBL/GenBank/DDBJ whole genome shotgun (WGS) entry which is preliminary data.</text>
</comment>
<dbReference type="InterPro" id="IPR050134">
    <property type="entry name" value="NAD-dep_sirtuin_deacylases"/>
</dbReference>
<keyword evidence="7" id="KW-1185">Reference proteome</keyword>
<dbReference type="PROSITE" id="PS50305">
    <property type="entry name" value="SIRTUIN"/>
    <property type="match status" value="1"/>
</dbReference>
<dbReference type="PANTHER" id="PTHR11085">
    <property type="entry name" value="NAD-DEPENDENT PROTEIN DEACYLASE SIRTUIN-5, MITOCHONDRIAL-RELATED"/>
    <property type="match status" value="1"/>
</dbReference>
<dbReference type="GO" id="GO:0017136">
    <property type="term" value="F:histone deacetylase activity, NAD-dependent"/>
    <property type="evidence" value="ECO:0007669"/>
    <property type="project" value="TreeGrafter"/>
</dbReference>
<keyword evidence="2" id="KW-0520">NAD</keyword>
<evidence type="ECO:0000256" key="3">
    <source>
        <dbReference type="PROSITE-ProRule" id="PRU00236"/>
    </source>
</evidence>
<name>A0AAE1U317_9EUCA</name>
<evidence type="ECO:0000313" key="7">
    <source>
        <dbReference type="Proteomes" id="UP001292094"/>
    </source>
</evidence>
<dbReference type="SUPFAM" id="SSF52467">
    <property type="entry name" value="DHS-like NAD/FAD-binding domain"/>
    <property type="match status" value="1"/>
</dbReference>
<dbReference type="PANTHER" id="PTHR11085:SF7">
    <property type="entry name" value="NAD-DEPENDENT PROTEIN DEACETYLASE"/>
    <property type="match status" value="1"/>
</dbReference>
<feature type="active site" description="Proton acceptor" evidence="3">
    <location>
        <position position="250"/>
    </location>
</feature>
<dbReference type="InterPro" id="IPR026590">
    <property type="entry name" value="Ssirtuin_cat_dom"/>
</dbReference>
<dbReference type="AlphaFoldDB" id="A0AAE1U317"/>
<feature type="binding site" evidence="3">
    <location>
        <position position="283"/>
    </location>
    <ligand>
        <name>Zn(2+)</name>
        <dbReference type="ChEBI" id="CHEBI:29105"/>
    </ligand>
</feature>
<dbReference type="InterPro" id="IPR003000">
    <property type="entry name" value="Sirtuin"/>
</dbReference>
<feature type="compositionally biased region" description="Low complexity" evidence="4">
    <location>
        <begin position="84"/>
        <end position="117"/>
    </location>
</feature>
<feature type="region of interest" description="Disordered" evidence="4">
    <location>
        <begin position="38"/>
        <end position="60"/>
    </location>
</feature>
<feature type="region of interest" description="Disordered" evidence="4">
    <location>
        <begin position="84"/>
        <end position="124"/>
    </location>
</feature>
<dbReference type="Pfam" id="PF02146">
    <property type="entry name" value="SIR2"/>
    <property type="match status" value="1"/>
</dbReference>
<dbReference type="GO" id="GO:0070403">
    <property type="term" value="F:NAD+ binding"/>
    <property type="evidence" value="ECO:0007669"/>
    <property type="project" value="InterPro"/>
</dbReference>
<dbReference type="Gene3D" id="3.30.1600.10">
    <property type="entry name" value="SIR2/SIRT2 'Small Domain"/>
    <property type="match status" value="1"/>
</dbReference>
<dbReference type="GO" id="GO:0046872">
    <property type="term" value="F:metal ion binding"/>
    <property type="evidence" value="ECO:0007669"/>
    <property type="project" value="UniProtKB-KW"/>
</dbReference>
<keyword evidence="3" id="KW-0862">Zinc</keyword>
<organism evidence="6 7">
    <name type="scientific">Petrolisthes manimaculis</name>
    <dbReference type="NCBI Taxonomy" id="1843537"/>
    <lineage>
        <taxon>Eukaryota</taxon>
        <taxon>Metazoa</taxon>
        <taxon>Ecdysozoa</taxon>
        <taxon>Arthropoda</taxon>
        <taxon>Crustacea</taxon>
        <taxon>Multicrustacea</taxon>
        <taxon>Malacostraca</taxon>
        <taxon>Eumalacostraca</taxon>
        <taxon>Eucarida</taxon>
        <taxon>Decapoda</taxon>
        <taxon>Pleocyemata</taxon>
        <taxon>Anomura</taxon>
        <taxon>Galatheoidea</taxon>
        <taxon>Porcellanidae</taxon>
        <taxon>Petrolisthes</taxon>
    </lineage>
</organism>
<keyword evidence="3" id="KW-0479">Metal-binding</keyword>
<protein>
    <recommendedName>
        <fullName evidence="5">Deacetylase sirtuin-type domain-containing protein</fullName>
    </recommendedName>
</protein>
<evidence type="ECO:0000259" key="5">
    <source>
        <dbReference type="PROSITE" id="PS50305"/>
    </source>
</evidence>
<dbReference type="InterPro" id="IPR029035">
    <property type="entry name" value="DHS-like_NAD/FAD-binding_dom"/>
</dbReference>
<dbReference type="InterPro" id="IPR026591">
    <property type="entry name" value="Sirtuin_cat_small_dom_sf"/>
</dbReference>
<evidence type="ECO:0000256" key="4">
    <source>
        <dbReference type="SAM" id="MobiDB-lite"/>
    </source>
</evidence>
<dbReference type="Gene3D" id="3.40.50.1220">
    <property type="entry name" value="TPP-binding domain"/>
    <property type="match status" value="1"/>
</dbReference>
<evidence type="ECO:0000256" key="1">
    <source>
        <dbReference type="ARBA" id="ARBA00022679"/>
    </source>
</evidence>
<feature type="binding site" evidence="3">
    <location>
        <position position="258"/>
    </location>
    <ligand>
        <name>Zn(2+)</name>
        <dbReference type="ChEBI" id="CHEBI:29105"/>
    </ligand>
</feature>
<evidence type="ECO:0000256" key="2">
    <source>
        <dbReference type="ARBA" id="ARBA00023027"/>
    </source>
</evidence>
<feature type="binding site" evidence="3">
    <location>
        <position position="261"/>
    </location>
    <ligand>
        <name>Zn(2+)</name>
        <dbReference type="ChEBI" id="CHEBI:29105"/>
    </ligand>
</feature>
<accession>A0AAE1U317</accession>
<sequence>MTSVLGPTLTTLHHHAHTCHGRLLPLLLLLPPNHRHMMGTTTGRRGNDGKSNTRVGRFGHRLGSAVGDSVVIRGRPYGVWGGSSFSSSGTGNSSSSFSSSGTGNSSSSFSSSGAGKSSPPPPVLKNAEDLAEFIKERVSNVLVMVGAGISTPSGIPDFRSPGTGLYDNLQKYNLPYPEAIFDIDYFMTDPRPFYTLAQDLYPGINYSPNTTHHFLHLLHLQHKLQIIYTQNIDGLERLAGIPEDKVMEAHGTFTRASCTRCGRRHDGQRVKQAIVDGDVPVWCDEPKCKGKVKPDIVFFGENLPSEFWDYHHHYLPFTDLLLVMGTSLQVYPFAGIAEAVSTHTPRVLINRTPAGTIGSRPGDLHLTGDIVNNINTLVEALGWQDKLRHIQQQQQQQ</sequence>
<dbReference type="Proteomes" id="UP001292094">
    <property type="component" value="Unassembled WGS sequence"/>
</dbReference>